<feature type="transmembrane region" description="Helical" evidence="1">
    <location>
        <begin position="61"/>
        <end position="79"/>
    </location>
</feature>
<dbReference type="AlphaFoldDB" id="A0A6N1B6C9"/>
<accession>A0A6N1B6C9</accession>
<protein>
    <submittedName>
        <fullName evidence="2">Uncharacterized protein</fullName>
    </submittedName>
</protein>
<gene>
    <name evidence="2" type="ORF">HUE56_30035</name>
</gene>
<evidence type="ECO:0000256" key="1">
    <source>
        <dbReference type="SAM" id="Phobius"/>
    </source>
</evidence>
<keyword evidence="1" id="KW-1133">Transmembrane helix</keyword>
<organism evidence="2 3">
    <name type="scientific">Azospirillum oryzae</name>
    <dbReference type="NCBI Taxonomy" id="286727"/>
    <lineage>
        <taxon>Bacteria</taxon>
        <taxon>Pseudomonadati</taxon>
        <taxon>Pseudomonadota</taxon>
        <taxon>Alphaproteobacteria</taxon>
        <taxon>Rhodospirillales</taxon>
        <taxon>Azospirillaceae</taxon>
        <taxon>Azospirillum</taxon>
    </lineage>
</organism>
<sequence length="82" mass="8298">MAIIQVLNFMSAGSAFVAALFWFLSASGKAPDPPFGALSGAANDDPYFTHAQRVARLNQGGAAFAGLSALLMGVALLIAPGS</sequence>
<keyword evidence="1" id="KW-0812">Transmembrane</keyword>
<dbReference type="RefSeq" id="WP_136705963.1">
    <property type="nucleotide sequence ID" value="NZ_BSOV01000115.1"/>
</dbReference>
<proteinExistence type="predicted"/>
<reference evidence="2 3" key="1">
    <citation type="submission" date="2020-06" db="EMBL/GenBank/DDBJ databases">
        <title>Complete genome of Azosprillum oryzae KACC14407.</title>
        <authorList>
            <person name="Kim M."/>
            <person name="Park Y.-J."/>
            <person name="Shin J.-H."/>
        </authorList>
    </citation>
    <scope>NUCLEOTIDE SEQUENCE [LARGE SCALE GENOMIC DNA]</scope>
    <source>
        <strain evidence="2 3">KACC 14407</strain>
        <plasmid evidence="2 3">unnamed7</plasmid>
    </source>
</reference>
<evidence type="ECO:0000313" key="3">
    <source>
        <dbReference type="Proteomes" id="UP000509702"/>
    </source>
</evidence>
<name>A0A6N1B6C9_9PROT</name>
<dbReference type="KEGG" id="aoz:HUE56_30035"/>
<keyword evidence="3" id="KW-1185">Reference proteome</keyword>
<dbReference type="EMBL" id="CP054622">
    <property type="protein sequence ID" value="QKS54742.1"/>
    <property type="molecule type" value="Genomic_DNA"/>
</dbReference>
<dbReference type="Proteomes" id="UP000509702">
    <property type="component" value="Plasmid unnamed7"/>
</dbReference>
<geneLocation type="plasmid" evidence="2 3">
    <name>unnamed7</name>
</geneLocation>
<evidence type="ECO:0000313" key="2">
    <source>
        <dbReference type="EMBL" id="QKS54742.1"/>
    </source>
</evidence>
<keyword evidence="2" id="KW-0614">Plasmid</keyword>
<keyword evidence="1" id="KW-0472">Membrane</keyword>